<proteinExistence type="predicted"/>
<name>A0A4Z2DMZ4_SCHJA</name>
<dbReference type="OrthoDB" id="10537317at2759"/>
<dbReference type="Proteomes" id="UP000311919">
    <property type="component" value="Unassembled WGS sequence"/>
</dbReference>
<protein>
    <submittedName>
        <fullName evidence="1">Uncharacterized protein</fullName>
    </submittedName>
</protein>
<dbReference type="AlphaFoldDB" id="A0A4Z2DMZ4"/>
<evidence type="ECO:0000313" key="1">
    <source>
        <dbReference type="EMBL" id="TNN17819.1"/>
    </source>
</evidence>
<comment type="caution">
    <text evidence="1">The sequence shown here is derived from an EMBL/GenBank/DDBJ whole genome shotgun (WGS) entry which is preliminary data.</text>
</comment>
<reference evidence="1 2" key="1">
    <citation type="submission" date="2019-03" db="EMBL/GenBank/DDBJ databases">
        <title>An improved genome assembly of the fluke Schistosoma japonicum.</title>
        <authorList>
            <person name="Hu W."/>
            <person name="Luo F."/>
            <person name="Yin M."/>
            <person name="Mo X."/>
            <person name="Sun C."/>
            <person name="Wu Q."/>
            <person name="Zhu B."/>
            <person name="Xiang M."/>
            <person name="Wang J."/>
            <person name="Wang Y."/>
            <person name="Zhang T."/>
            <person name="Xu B."/>
            <person name="Zheng H."/>
            <person name="Feng Z."/>
        </authorList>
    </citation>
    <scope>NUCLEOTIDE SEQUENCE [LARGE SCALE GENOMIC DNA]</scope>
    <source>
        <strain evidence="1">HuSjv2</strain>
        <tissue evidence="1">Worms</tissue>
    </source>
</reference>
<evidence type="ECO:0000313" key="2">
    <source>
        <dbReference type="Proteomes" id="UP000311919"/>
    </source>
</evidence>
<sequence length="262" mass="30668">MTKPISILILCDCRESLSEELNDLRKQFTDESNTVKLTDLCDYFSDHILSNSEHFCDLFITFMDLILAHDMTVFVFSESHKRSPNRISELNSTITESPFKLDLSQSHIRTSESPSNCYYLMQLVSLFAGRFTSEASLDQKMFYFFKSSSVNCMESLVCHKRSNVHDFEDWKSIGFIIENKVAKLKQIFQLKSPIYENNENCEQSSGFISSKYTNKLEDILDRFCLSAFEDEDNYITPVNNILGLYKLKDWSYRLKRNDQRLR</sequence>
<accession>A0A4Z2DMZ4</accession>
<organism evidence="1 2">
    <name type="scientific">Schistosoma japonicum</name>
    <name type="common">Blood fluke</name>
    <dbReference type="NCBI Taxonomy" id="6182"/>
    <lineage>
        <taxon>Eukaryota</taxon>
        <taxon>Metazoa</taxon>
        <taxon>Spiralia</taxon>
        <taxon>Lophotrochozoa</taxon>
        <taxon>Platyhelminthes</taxon>
        <taxon>Trematoda</taxon>
        <taxon>Digenea</taxon>
        <taxon>Strigeidida</taxon>
        <taxon>Schistosomatoidea</taxon>
        <taxon>Schistosomatidae</taxon>
        <taxon>Schistosoma</taxon>
    </lineage>
</organism>
<keyword evidence="2" id="KW-1185">Reference proteome</keyword>
<gene>
    <name evidence="1" type="ORF">EWB00_010810</name>
</gene>
<dbReference type="EMBL" id="SKCS01000086">
    <property type="protein sequence ID" value="TNN17819.1"/>
    <property type="molecule type" value="Genomic_DNA"/>
</dbReference>